<sequence>MTISRYFNYAAASLFAVSLFGCQTMNNAPPANDKTLSTPTTLSVSPELLARYEWHLDSAVANHYDAQGKLTDREPISDFYHPDYPISFEISYDPDRPVSFEVFNQSKNESIYFSSNCNASSAPYVLSKDNTLEVGMIISTMMGCGTTGNRIETALFNFMRSSTSTLTLSYQSKTQHHKNSSADDYPRYNLLQTMTTGETLLWQNVPKKALNTPADNNDNK</sequence>
<dbReference type="RefSeq" id="WP_201504001.1">
    <property type="nucleotide sequence ID" value="NZ_BAAAFR010000001.1"/>
</dbReference>
<feature type="chain" id="PRO_5045941598" description="DUF306 domain-containing protein" evidence="1">
    <location>
        <begin position="28"/>
        <end position="220"/>
    </location>
</feature>
<reference evidence="3 4" key="1">
    <citation type="journal article" date="2019" name="Int. J. Syst. Evol. Microbiol.">
        <title>The Global Catalogue of Microorganisms (GCM) 10K type strain sequencing project: providing services to taxonomists for standard genome sequencing and annotation.</title>
        <authorList>
            <consortium name="The Broad Institute Genomics Platform"/>
            <consortium name="The Broad Institute Genome Sequencing Center for Infectious Disease"/>
            <person name="Wu L."/>
            <person name="Ma J."/>
        </authorList>
    </citation>
    <scope>NUCLEOTIDE SEQUENCE [LARGE SCALE GENOMIC DNA]</scope>
    <source>
        <strain evidence="3 4">JCM 16343</strain>
    </source>
</reference>
<dbReference type="EMBL" id="BAAAFR010000001">
    <property type="protein sequence ID" value="GAA0310599.1"/>
    <property type="molecule type" value="Genomic_DNA"/>
</dbReference>
<protein>
    <recommendedName>
        <fullName evidence="2">DUF306 domain-containing protein</fullName>
    </recommendedName>
</protein>
<keyword evidence="1" id="KW-0732">Signal</keyword>
<feature type="domain" description="DUF306" evidence="2">
    <location>
        <begin position="106"/>
        <end position="164"/>
    </location>
</feature>
<evidence type="ECO:0000313" key="4">
    <source>
        <dbReference type="Proteomes" id="UP001501787"/>
    </source>
</evidence>
<dbReference type="PROSITE" id="PS51257">
    <property type="entry name" value="PROKAR_LIPOPROTEIN"/>
    <property type="match status" value="1"/>
</dbReference>
<comment type="caution">
    <text evidence="3">The sequence shown here is derived from an EMBL/GenBank/DDBJ whole genome shotgun (WGS) entry which is preliminary data.</text>
</comment>
<evidence type="ECO:0000259" key="2">
    <source>
        <dbReference type="Pfam" id="PF03724"/>
    </source>
</evidence>
<dbReference type="Pfam" id="PF03724">
    <property type="entry name" value="META"/>
    <property type="match status" value="1"/>
</dbReference>
<dbReference type="InterPro" id="IPR005184">
    <property type="entry name" value="DUF306_Meta_HslJ"/>
</dbReference>
<evidence type="ECO:0000256" key="1">
    <source>
        <dbReference type="SAM" id="SignalP"/>
    </source>
</evidence>
<dbReference type="InterPro" id="IPR038670">
    <property type="entry name" value="HslJ-like_sf"/>
</dbReference>
<dbReference type="Gene3D" id="2.40.128.270">
    <property type="match status" value="1"/>
</dbReference>
<dbReference type="Proteomes" id="UP001501787">
    <property type="component" value="Unassembled WGS sequence"/>
</dbReference>
<proteinExistence type="predicted"/>
<name>A0ABN0VLV2_9GAMM</name>
<keyword evidence="4" id="KW-1185">Reference proteome</keyword>
<evidence type="ECO:0000313" key="3">
    <source>
        <dbReference type="EMBL" id="GAA0310599.1"/>
    </source>
</evidence>
<organism evidence="3 4">
    <name type="scientific">Psychrobacter aestuarii</name>
    <dbReference type="NCBI Taxonomy" id="556327"/>
    <lineage>
        <taxon>Bacteria</taxon>
        <taxon>Pseudomonadati</taxon>
        <taxon>Pseudomonadota</taxon>
        <taxon>Gammaproteobacteria</taxon>
        <taxon>Moraxellales</taxon>
        <taxon>Moraxellaceae</taxon>
        <taxon>Psychrobacter</taxon>
    </lineage>
</organism>
<feature type="signal peptide" evidence="1">
    <location>
        <begin position="1"/>
        <end position="27"/>
    </location>
</feature>
<accession>A0ABN0VLV2</accession>
<gene>
    <name evidence="3" type="ORF">GCM10009129_04850</name>
</gene>